<protein>
    <recommendedName>
        <fullName evidence="2">N-acetylmuramoyl-L-alanine amidase</fullName>
        <ecNumber evidence="2">3.5.1.28</ecNumber>
    </recommendedName>
</protein>
<dbReference type="AlphaFoldDB" id="A1K6E1"/>
<dbReference type="EMBL" id="AM406670">
    <property type="protein sequence ID" value="CAL94396.1"/>
    <property type="molecule type" value="Genomic_DNA"/>
</dbReference>
<organism evidence="6 7">
    <name type="scientific">Azoarcus sp. (strain BH72)</name>
    <dbReference type="NCBI Taxonomy" id="418699"/>
    <lineage>
        <taxon>Bacteria</taxon>
        <taxon>Pseudomonadati</taxon>
        <taxon>Pseudomonadota</taxon>
        <taxon>Betaproteobacteria</taxon>
        <taxon>Rhodocyclales</taxon>
        <taxon>Zoogloeaceae</taxon>
        <taxon>Azoarcus</taxon>
    </lineage>
</organism>
<dbReference type="Proteomes" id="UP000002588">
    <property type="component" value="Chromosome"/>
</dbReference>
<dbReference type="SMART" id="SM00644">
    <property type="entry name" value="Ami_2"/>
    <property type="match status" value="1"/>
</dbReference>
<comment type="catalytic activity">
    <reaction evidence="1">
        <text>Hydrolyzes the link between N-acetylmuramoyl residues and L-amino acid residues in certain cell-wall glycopeptides.</text>
        <dbReference type="EC" id="3.5.1.28"/>
    </reaction>
</comment>
<name>A1K6E1_AZOSB</name>
<dbReference type="HOGENOM" id="CLU_077594_0_0_4"/>
<dbReference type="PANTHER" id="PTHR30417">
    <property type="entry name" value="N-ACETYLMURAMOYL-L-ALANINE AMIDASE AMID"/>
    <property type="match status" value="1"/>
</dbReference>
<dbReference type="CDD" id="cd06583">
    <property type="entry name" value="PGRP"/>
    <property type="match status" value="1"/>
</dbReference>
<accession>A1K6E1</accession>
<dbReference type="GO" id="GO:0071555">
    <property type="term" value="P:cell wall organization"/>
    <property type="evidence" value="ECO:0007669"/>
    <property type="project" value="UniProtKB-KW"/>
</dbReference>
<dbReference type="GO" id="GO:0009253">
    <property type="term" value="P:peptidoglycan catabolic process"/>
    <property type="evidence" value="ECO:0007669"/>
    <property type="project" value="InterPro"/>
</dbReference>
<dbReference type="KEGG" id="aoa:dqs_1927"/>
<evidence type="ECO:0000259" key="5">
    <source>
        <dbReference type="SMART" id="SM00644"/>
    </source>
</evidence>
<reference evidence="6 7" key="1">
    <citation type="journal article" date="2006" name="Nat. Biotechnol.">
        <title>Complete genome of the mutualistic, N2-fixing grass endophyte Azoarcus sp. strain BH72.</title>
        <authorList>
            <person name="Krause A."/>
            <person name="Ramakumar A."/>
            <person name="Bartels D."/>
            <person name="Battistoni F."/>
            <person name="Bekel T."/>
            <person name="Boch J."/>
            <person name="Boehm M."/>
            <person name="Friedrich F."/>
            <person name="Hurek T."/>
            <person name="Krause L."/>
            <person name="Linke B."/>
            <person name="McHardy A.C."/>
            <person name="Sarkar A."/>
            <person name="Schneiker S."/>
            <person name="Syed A.A."/>
            <person name="Thauer R."/>
            <person name="Vorhoelter F.-J."/>
            <person name="Weidner S."/>
            <person name="Puehler A."/>
            <person name="Reinhold-Hurek B."/>
            <person name="Kaiser O."/>
            <person name="Goesmann A."/>
        </authorList>
    </citation>
    <scope>NUCLEOTIDE SEQUENCE [LARGE SCALE GENOMIC DNA]</scope>
    <source>
        <strain evidence="6 7">BH72</strain>
    </source>
</reference>
<dbReference type="SUPFAM" id="SSF55846">
    <property type="entry name" value="N-acetylmuramoyl-L-alanine amidase-like"/>
    <property type="match status" value="1"/>
</dbReference>
<dbReference type="InterPro" id="IPR051206">
    <property type="entry name" value="NAMLAA_amidase_2"/>
</dbReference>
<dbReference type="STRING" id="62928.azo1779"/>
<dbReference type="InterPro" id="IPR036505">
    <property type="entry name" value="Amidase/PGRP_sf"/>
</dbReference>
<dbReference type="PANTHER" id="PTHR30417:SF1">
    <property type="entry name" value="N-ACETYLMURAMOYL-L-ALANINE AMIDASE AMID"/>
    <property type="match status" value="1"/>
</dbReference>
<keyword evidence="3 6" id="KW-0378">Hydrolase</keyword>
<dbReference type="Gene3D" id="3.40.80.10">
    <property type="entry name" value="Peptidoglycan recognition protein-like"/>
    <property type="match status" value="1"/>
</dbReference>
<dbReference type="RefSeq" id="WP_011765512.1">
    <property type="nucleotide sequence ID" value="NC_008702.1"/>
</dbReference>
<dbReference type="Pfam" id="PF01510">
    <property type="entry name" value="Amidase_2"/>
    <property type="match status" value="1"/>
</dbReference>
<sequence length="286" mass="31412">MGDLSVANHRLAGKVKGKSIGFSASPNHNGIINPKFVVFHYTACSHADASAAFMNASGNRRVSAHLLVDSDGSITQFVDFNLRAWHAGVSEWEDYRDLNSHSIGVEIVNYGYLLKNSAGGFTLSNGRSSPFTPAEVVEARHRKEAVRHQYWHAFTPEQLETCEALVEVLFDAYALSDVLGHDDIAPTRKVDPGPAFPMDRIKSRAVGRDSDIEMVEAVYVAVPRLNIREGAGTGYRPVREPLTKHTRLVVIQRSGGWINVEVDGPGQVKGWVWGEYTRSSPLQGDG</sequence>
<dbReference type="KEGG" id="azo:azo1779"/>
<dbReference type="GO" id="GO:0008745">
    <property type="term" value="F:N-acetylmuramoyl-L-alanine amidase activity"/>
    <property type="evidence" value="ECO:0007669"/>
    <property type="project" value="UniProtKB-EC"/>
</dbReference>
<dbReference type="eggNOG" id="COG3023">
    <property type="taxonomic scope" value="Bacteria"/>
</dbReference>
<dbReference type="GO" id="GO:0009254">
    <property type="term" value="P:peptidoglycan turnover"/>
    <property type="evidence" value="ECO:0007669"/>
    <property type="project" value="TreeGrafter"/>
</dbReference>
<evidence type="ECO:0000256" key="2">
    <source>
        <dbReference type="ARBA" id="ARBA00011901"/>
    </source>
</evidence>
<keyword evidence="4" id="KW-0961">Cell wall biogenesis/degradation</keyword>
<dbReference type="InterPro" id="IPR002502">
    <property type="entry name" value="Amidase_domain"/>
</dbReference>
<feature type="domain" description="N-acetylmuramoyl-L-alanine amidase" evidence="5">
    <location>
        <begin position="23"/>
        <end position="193"/>
    </location>
</feature>
<evidence type="ECO:0000313" key="7">
    <source>
        <dbReference type="Proteomes" id="UP000002588"/>
    </source>
</evidence>
<evidence type="ECO:0000256" key="4">
    <source>
        <dbReference type="ARBA" id="ARBA00023316"/>
    </source>
</evidence>
<dbReference type="EC" id="3.5.1.28" evidence="2"/>
<gene>
    <name evidence="6" type="primary">ampD1</name>
    <name evidence="6" type="ordered locus">azo1779</name>
</gene>
<keyword evidence="7" id="KW-1185">Reference proteome</keyword>
<dbReference type="Gene3D" id="2.30.30.40">
    <property type="entry name" value="SH3 Domains"/>
    <property type="match status" value="1"/>
</dbReference>
<evidence type="ECO:0000256" key="1">
    <source>
        <dbReference type="ARBA" id="ARBA00001561"/>
    </source>
</evidence>
<proteinExistence type="predicted"/>
<evidence type="ECO:0000313" key="6">
    <source>
        <dbReference type="EMBL" id="CAL94396.1"/>
    </source>
</evidence>
<evidence type="ECO:0000256" key="3">
    <source>
        <dbReference type="ARBA" id="ARBA00022801"/>
    </source>
</evidence>